<evidence type="ECO:0000313" key="2">
    <source>
        <dbReference type="Proteomes" id="UP000247091"/>
    </source>
</evidence>
<name>M1I6F0_PBCVI</name>
<proteinExistence type="predicted"/>
<reference evidence="1 2" key="1">
    <citation type="submission" date="2012-10" db="EMBL/GenBank/DDBJ databases">
        <title>Towards defining the chloroviruses: a genomic journey through a genus of large DNA viruses.</title>
        <authorList>
            <person name="Jeanniard A."/>
            <person name="Dunigan D.D."/>
            <person name="Gurnon J.R."/>
            <person name="Agarkova I."/>
            <person name="Kang M."/>
            <person name="Vitek J."/>
            <person name="Duncan G."/>
            <person name="McClung O.W."/>
            <person name="Larsen M."/>
            <person name="Claverie J.-M."/>
            <person name="Van Etten J.L."/>
            <person name="Blanc G."/>
        </authorList>
    </citation>
    <scope>NUCLEOTIDE SEQUENCE [LARGE SCALE GENOMIC DNA]</scope>
</reference>
<organismHost>
    <name type="scientific">Chlorella</name>
    <dbReference type="NCBI Taxonomy" id="3071"/>
</organismHost>
<organism evidence="1 2">
    <name type="scientific">Paramecium bursaria Chlorella virus IL3A</name>
    <name type="common">PBCV-IL3A</name>
    <dbReference type="NCBI Taxonomy" id="46019"/>
    <lineage>
        <taxon>Viruses</taxon>
        <taxon>Varidnaviria</taxon>
        <taxon>Bamfordvirae</taxon>
        <taxon>Nucleocytoviricota</taxon>
        <taxon>Megaviricetes</taxon>
        <taxon>Algavirales</taxon>
        <taxon>Phycodnaviridae</taxon>
        <taxon>Chlorovirus</taxon>
        <taxon>Chlorovirus illinoense</taxon>
    </lineage>
</organism>
<dbReference type="Proteomes" id="UP000247091">
    <property type="component" value="Segment"/>
</dbReference>
<accession>M1I6F0</accession>
<protein>
    <submittedName>
        <fullName evidence="1">Uncharacterized protein</fullName>
    </submittedName>
</protein>
<dbReference type="EMBL" id="JX997169">
    <property type="protein sequence ID" value="AGE54060.1"/>
    <property type="molecule type" value="Genomic_DNA"/>
</dbReference>
<sequence length="192" mass="22850">MTNTLTDKMSSSYMYSIERKFDLLLMAIIHRIDNNMSTDNWFEQGFKMIEKYPSLLEVSTPVYKVSTGNVPYDFLDICALYHTDFPSIADKFEGIHRSTRPMIDVLMNEDISRAKMLLRHGFEIVKDCGYCIYCKHDERFNRGELDLIDLLIEHKKYESIKFIKEVISEETLLKRDVEYRGKYMYDRLMNIF</sequence>
<gene>
    <name evidence="1" type="primary">IL-3A_744L</name>
    <name evidence="1" type="ORF">PBCVIL3A_744L</name>
</gene>
<evidence type="ECO:0000313" key="1">
    <source>
        <dbReference type="EMBL" id="AGE54060.1"/>
    </source>
</evidence>